<feature type="transmembrane region" description="Helical" evidence="1">
    <location>
        <begin position="266"/>
        <end position="284"/>
    </location>
</feature>
<feature type="transmembrane region" description="Helical" evidence="1">
    <location>
        <begin position="75"/>
        <end position="93"/>
    </location>
</feature>
<dbReference type="PANTHER" id="PTHR23526">
    <property type="entry name" value="INTEGRAL MEMBRANE TRANSPORT PROTEIN-RELATED"/>
    <property type="match status" value="1"/>
</dbReference>
<gene>
    <name evidence="2" type="ORF">CCS01_24635</name>
</gene>
<feature type="transmembrane region" description="Helical" evidence="1">
    <location>
        <begin position="138"/>
        <end position="156"/>
    </location>
</feature>
<accession>A0A2S6N0Z3</accession>
<comment type="caution">
    <text evidence="2">The sequence shown here is derived from an EMBL/GenBank/DDBJ whole genome shotgun (WGS) entry which is preliminary data.</text>
</comment>
<feature type="transmembrane region" description="Helical" evidence="1">
    <location>
        <begin position="327"/>
        <end position="350"/>
    </location>
</feature>
<dbReference type="SUPFAM" id="SSF103473">
    <property type="entry name" value="MFS general substrate transporter"/>
    <property type="match status" value="1"/>
</dbReference>
<dbReference type="EMBL" id="NHRY01000245">
    <property type="protein sequence ID" value="PPQ28297.1"/>
    <property type="molecule type" value="Genomic_DNA"/>
</dbReference>
<reference evidence="2 3" key="1">
    <citation type="journal article" date="2018" name="Arch. Microbiol.">
        <title>New insights into the metabolic potential of the phototrophic purple bacterium Rhodopila globiformis DSM 161(T) from its draft genome sequence and evidence for a vanadium-dependent nitrogenase.</title>
        <authorList>
            <person name="Imhoff J.F."/>
            <person name="Rahn T."/>
            <person name="Kunzel S."/>
            <person name="Neulinger S.C."/>
        </authorList>
    </citation>
    <scope>NUCLEOTIDE SEQUENCE [LARGE SCALE GENOMIC DNA]</scope>
    <source>
        <strain evidence="2 3">DSM 161</strain>
    </source>
</reference>
<proteinExistence type="predicted"/>
<feature type="transmembrane region" description="Helical" evidence="1">
    <location>
        <begin position="99"/>
        <end position="117"/>
    </location>
</feature>
<feature type="transmembrane region" description="Helical" evidence="1">
    <location>
        <begin position="162"/>
        <end position="182"/>
    </location>
</feature>
<name>A0A2S6N0Z3_RHOGL</name>
<sequence>MNLDREGRQFRLLMVHCVLWSLAMSLAGGFVGAYLLRLGFSVATAIALYALMLVVRFALRAVMLPMVLRLGMQRTILLGAVVVALQFIPLIWADRPLWLGVWVLVVAVGECLYWPIFHAANAVCGGGGRRGRQIAWRQLASTLISVVGPLAGGIILTRLGPVAEFGLATVLCIVSATPLLWMGDIALGPVPTMRQSMTGADRVGWFALAADGWMCAGTGVAWSLILFTTLGSSFCALGWASSAAALAGALAGVACGIAIDRGHRQALSHGVTVALLISVALRVVAGWEPWLAFAANAVGAAVGGLYAPVVMSVIYDRAKRSGTAYQFHLSAEAGWDAGAILGCLASAAVAYSGAPITLAVAPAALGVLVIHRCVGAESRFAQRIASGVVIHAEARFRARGRQAQACPPSRYAARISGRASSSAPVPAMVIAPFTST</sequence>
<dbReference type="InterPro" id="IPR052528">
    <property type="entry name" value="Sugar_transport-like"/>
</dbReference>
<evidence type="ECO:0000313" key="3">
    <source>
        <dbReference type="Proteomes" id="UP000239724"/>
    </source>
</evidence>
<evidence type="ECO:0000256" key="1">
    <source>
        <dbReference type="SAM" id="Phobius"/>
    </source>
</evidence>
<evidence type="ECO:0008006" key="4">
    <source>
        <dbReference type="Google" id="ProtNLM"/>
    </source>
</evidence>
<dbReference type="OrthoDB" id="7262016at2"/>
<keyword evidence="3" id="KW-1185">Reference proteome</keyword>
<dbReference type="RefSeq" id="WP_104521474.1">
    <property type="nucleotide sequence ID" value="NZ_NHRY01000245.1"/>
</dbReference>
<feature type="transmembrane region" description="Helical" evidence="1">
    <location>
        <begin position="203"/>
        <end position="225"/>
    </location>
</feature>
<feature type="transmembrane region" description="Helical" evidence="1">
    <location>
        <begin position="290"/>
        <end position="315"/>
    </location>
</feature>
<keyword evidence="1" id="KW-1133">Transmembrane helix</keyword>
<feature type="transmembrane region" description="Helical" evidence="1">
    <location>
        <begin position="237"/>
        <end position="259"/>
    </location>
</feature>
<protein>
    <recommendedName>
        <fullName evidence="4">MFS transporter</fullName>
    </recommendedName>
</protein>
<feature type="transmembrane region" description="Helical" evidence="1">
    <location>
        <begin position="12"/>
        <end position="36"/>
    </location>
</feature>
<organism evidence="2 3">
    <name type="scientific">Rhodopila globiformis</name>
    <name type="common">Rhodopseudomonas globiformis</name>
    <dbReference type="NCBI Taxonomy" id="1071"/>
    <lineage>
        <taxon>Bacteria</taxon>
        <taxon>Pseudomonadati</taxon>
        <taxon>Pseudomonadota</taxon>
        <taxon>Alphaproteobacteria</taxon>
        <taxon>Acetobacterales</taxon>
        <taxon>Acetobacteraceae</taxon>
        <taxon>Rhodopila</taxon>
    </lineage>
</organism>
<keyword evidence="1" id="KW-0812">Transmembrane</keyword>
<feature type="transmembrane region" description="Helical" evidence="1">
    <location>
        <begin position="356"/>
        <end position="374"/>
    </location>
</feature>
<keyword evidence="1" id="KW-0472">Membrane</keyword>
<dbReference type="PANTHER" id="PTHR23526:SF2">
    <property type="entry name" value="MAJOR FACILITATOR SUPERFAMILY (MFS) PROFILE DOMAIN-CONTAINING PROTEIN"/>
    <property type="match status" value="1"/>
</dbReference>
<evidence type="ECO:0000313" key="2">
    <source>
        <dbReference type="EMBL" id="PPQ28297.1"/>
    </source>
</evidence>
<dbReference type="InterPro" id="IPR036259">
    <property type="entry name" value="MFS_trans_sf"/>
</dbReference>
<dbReference type="Gene3D" id="1.20.1250.20">
    <property type="entry name" value="MFS general substrate transporter like domains"/>
    <property type="match status" value="1"/>
</dbReference>
<dbReference type="AlphaFoldDB" id="A0A2S6N0Z3"/>
<feature type="transmembrane region" description="Helical" evidence="1">
    <location>
        <begin position="42"/>
        <end position="63"/>
    </location>
</feature>
<dbReference type="Proteomes" id="UP000239724">
    <property type="component" value="Unassembled WGS sequence"/>
</dbReference>